<dbReference type="GO" id="GO:0031297">
    <property type="term" value="P:replication fork processing"/>
    <property type="evidence" value="ECO:0007669"/>
    <property type="project" value="UniProtKB-UniRule"/>
</dbReference>
<feature type="compositionally biased region" description="Polar residues" evidence="8">
    <location>
        <begin position="1"/>
        <end position="15"/>
    </location>
</feature>
<proteinExistence type="inferred from homology"/>
<feature type="region of interest" description="Disordered" evidence="8">
    <location>
        <begin position="1"/>
        <end position="61"/>
    </location>
</feature>
<keyword evidence="3 7" id="KW-0227">DNA damage</keyword>
<evidence type="ECO:0000256" key="4">
    <source>
        <dbReference type="ARBA" id="ARBA00022880"/>
    </source>
</evidence>
<evidence type="ECO:0000256" key="7">
    <source>
        <dbReference type="RuleBase" id="RU366049"/>
    </source>
</evidence>
<reference evidence="10 11" key="1">
    <citation type="submission" date="2015-09" db="EMBL/GenBank/DDBJ databases">
        <title>Host preference determinants of Valsa canker pathogens revealed by comparative genomics.</title>
        <authorList>
            <person name="Yin Z."/>
            <person name="Huang L."/>
        </authorList>
    </citation>
    <scope>NUCLEOTIDE SEQUENCE [LARGE SCALE GENOMIC DNA]</scope>
    <source>
        <strain evidence="10 11">SXYLt</strain>
    </source>
</reference>
<dbReference type="GO" id="GO:0000076">
    <property type="term" value="P:DNA replication checkpoint signaling"/>
    <property type="evidence" value="ECO:0007669"/>
    <property type="project" value="UniProtKB-UniRule"/>
</dbReference>
<dbReference type="GO" id="GO:0043111">
    <property type="term" value="P:replication fork arrest"/>
    <property type="evidence" value="ECO:0007669"/>
    <property type="project" value="TreeGrafter"/>
</dbReference>
<dbReference type="InterPro" id="IPR040038">
    <property type="entry name" value="TIPIN/Csm3/Swi3"/>
</dbReference>
<keyword evidence="11" id="KW-1185">Reference proteome</keyword>
<comment type="caution">
    <text evidence="10">The sequence shown here is derived from an EMBL/GenBank/DDBJ whole genome shotgun (WGS) entry which is preliminary data.</text>
</comment>
<feature type="region of interest" description="Disordered" evidence="8">
    <location>
        <begin position="249"/>
        <end position="375"/>
    </location>
</feature>
<sequence length="375" mass="40986">MPSKTDSSNAQTTNFDDIDNYFLQGDLDDDPFASPEPADRPGSGATKRKEPGDGLGIDEEVSVAKKARVPRIKLDQERLVSQKGIPALRKRARDLKLKGKGHEWGDASRLMSFYQEWLDDLFPKAKFLDALAMVEKAGHHKMMQKMRLDWINEGRPKDTIATITIEDEEGGQQQHQQPNEFGAMRQAERVAPIFEKVTASGSRFRTPEVNDLFGDDIYNATPVGAGKHIDASGKVGEPDEDELDALMEQTEGSEPSAPAKPKGSIFGNGKPKTADEPRRAEPDEDDLDALFAEAEAQDSSRQTMGATAGDIAEHSKTGTRDAAGEDEDDLDELMAEVQAQTTPKQLSGSGGRGPDPAASEWNDDEEAMAEMDGLW</sequence>
<dbReference type="Proteomes" id="UP000285146">
    <property type="component" value="Unassembled WGS sequence"/>
</dbReference>
<dbReference type="EMBL" id="LKEB01000059">
    <property type="protein sequence ID" value="ROV99218.1"/>
    <property type="molecule type" value="Genomic_DNA"/>
</dbReference>
<feature type="compositionally biased region" description="Basic and acidic residues" evidence="8">
    <location>
        <begin position="272"/>
        <end position="281"/>
    </location>
</feature>
<comment type="similarity">
    <text evidence="2 7">Belongs to the CSM3 family.</text>
</comment>
<evidence type="ECO:0000256" key="1">
    <source>
        <dbReference type="ARBA" id="ARBA00004123"/>
    </source>
</evidence>
<gene>
    <name evidence="10" type="ORF">VPNG_08241</name>
</gene>
<evidence type="ECO:0000256" key="6">
    <source>
        <dbReference type="ARBA" id="ARBA00023306"/>
    </source>
</evidence>
<keyword evidence="5 7" id="KW-0539">Nucleus</keyword>
<feature type="compositionally biased region" description="Polar residues" evidence="8">
    <location>
        <begin position="338"/>
        <end position="347"/>
    </location>
</feature>
<dbReference type="FunCoup" id="A0A423W798">
    <property type="interactions" value="212"/>
</dbReference>
<dbReference type="PANTHER" id="PTHR13220:SF11">
    <property type="entry name" value="TIMELESS-INTERACTING PROTEIN"/>
    <property type="match status" value="1"/>
</dbReference>
<dbReference type="Pfam" id="PF07962">
    <property type="entry name" value="Swi3"/>
    <property type="match status" value="1"/>
</dbReference>
<organism evidence="10 11">
    <name type="scientific">Cytospora leucostoma</name>
    <dbReference type="NCBI Taxonomy" id="1230097"/>
    <lineage>
        <taxon>Eukaryota</taxon>
        <taxon>Fungi</taxon>
        <taxon>Dikarya</taxon>
        <taxon>Ascomycota</taxon>
        <taxon>Pezizomycotina</taxon>
        <taxon>Sordariomycetes</taxon>
        <taxon>Sordariomycetidae</taxon>
        <taxon>Diaporthales</taxon>
        <taxon>Cytosporaceae</taxon>
        <taxon>Cytospora</taxon>
    </lineage>
</organism>
<dbReference type="OrthoDB" id="437078at2759"/>
<evidence type="ECO:0000313" key="11">
    <source>
        <dbReference type="Proteomes" id="UP000285146"/>
    </source>
</evidence>
<evidence type="ECO:0000256" key="2">
    <source>
        <dbReference type="ARBA" id="ARBA00006075"/>
    </source>
</evidence>
<feature type="compositionally biased region" description="Basic and acidic residues" evidence="8">
    <location>
        <begin position="311"/>
        <end position="323"/>
    </location>
</feature>
<dbReference type="GO" id="GO:0006974">
    <property type="term" value="P:DNA damage response"/>
    <property type="evidence" value="ECO:0007669"/>
    <property type="project" value="UniProtKB-KW"/>
</dbReference>
<evidence type="ECO:0000313" key="10">
    <source>
        <dbReference type="EMBL" id="ROV99218.1"/>
    </source>
</evidence>
<comment type="function">
    <text evidence="7">Plays an important role in the control of DNA replication and the maintenance of replication fork stability.</text>
</comment>
<protein>
    <recommendedName>
        <fullName evidence="7">Chromosome segregation in meiosis protein</fullName>
    </recommendedName>
</protein>
<evidence type="ECO:0000256" key="5">
    <source>
        <dbReference type="ARBA" id="ARBA00023242"/>
    </source>
</evidence>
<dbReference type="PANTHER" id="PTHR13220">
    <property type="entry name" value="TIMELESS INTERACTING-RELATED"/>
    <property type="match status" value="1"/>
</dbReference>
<dbReference type="GO" id="GO:0003677">
    <property type="term" value="F:DNA binding"/>
    <property type="evidence" value="ECO:0007669"/>
    <property type="project" value="TreeGrafter"/>
</dbReference>
<feature type="domain" description="Chromosome segregation in meiosis protein 3" evidence="9">
    <location>
        <begin position="73"/>
        <end position="154"/>
    </location>
</feature>
<dbReference type="STRING" id="1230097.A0A423W798"/>
<keyword evidence="4" id="KW-0236">DNA replication inhibitor</keyword>
<evidence type="ECO:0000256" key="3">
    <source>
        <dbReference type="ARBA" id="ARBA00022763"/>
    </source>
</evidence>
<dbReference type="InParanoid" id="A0A423W798"/>
<dbReference type="GO" id="GO:0031298">
    <property type="term" value="C:replication fork protection complex"/>
    <property type="evidence" value="ECO:0007669"/>
    <property type="project" value="TreeGrafter"/>
</dbReference>
<keyword evidence="6 7" id="KW-0131">Cell cycle</keyword>
<accession>A0A423W798</accession>
<evidence type="ECO:0000259" key="9">
    <source>
        <dbReference type="Pfam" id="PF07962"/>
    </source>
</evidence>
<evidence type="ECO:0000256" key="8">
    <source>
        <dbReference type="SAM" id="MobiDB-lite"/>
    </source>
</evidence>
<dbReference type="InterPro" id="IPR012923">
    <property type="entry name" value="Csm3"/>
</dbReference>
<name>A0A423W798_9PEZI</name>
<dbReference type="AlphaFoldDB" id="A0A423W798"/>
<feature type="compositionally biased region" description="Acidic residues" evidence="8">
    <location>
        <begin position="324"/>
        <end position="334"/>
    </location>
</feature>
<comment type="subcellular location">
    <subcellularLocation>
        <location evidence="1 7">Nucleus</location>
    </subcellularLocation>
</comment>